<dbReference type="SUPFAM" id="SSF51735">
    <property type="entry name" value="NAD(P)-binding Rossmann-fold domains"/>
    <property type="match status" value="1"/>
</dbReference>
<dbReference type="Gene3D" id="3.40.50.720">
    <property type="entry name" value="NAD(P)-binding Rossmann-like Domain"/>
    <property type="match status" value="1"/>
</dbReference>
<proteinExistence type="predicted"/>
<sequence>YFETNLAGARNVTAYAEAVDCRNIYFTSSIAVYGPTDGPTDETAPICPVSPYGGSKYPAELIHEQWLQAGPERRLVICRPGVIYGPGDPGNILRMVRAIKRGYFAYPGSPDIHKSYGYIEGLLDSIAFMMDRPEPILRYNYVEDPTEPLGALVSHIKTHLGSRAPVLPLPLPLLVPAAGLINAALGGNSPIHPVRVRKAARPTHIVPGTLKALGFPFRFDFRSSLVDWQRQAPEDFA</sequence>
<keyword evidence="3" id="KW-1185">Reference proteome</keyword>
<dbReference type="AlphaFoldDB" id="A0A4Z0F8D3"/>
<dbReference type="Pfam" id="PF01370">
    <property type="entry name" value="Epimerase"/>
    <property type="match status" value="1"/>
</dbReference>
<dbReference type="RefSeq" id="WP_135282654.1">
    <property type="nucleotide sequence ID" value="NZ_SRIO01000020.1"/>
</dbReference>
<dbReference type="Proteomes" id="UP000297890">
    <property type="component" value="Unassembled WGS sequence"/>
</dbReference>
<accession>A0A4Z0F8D3</accession>
<evidence type="ECO:0000313" key="2">
    <source>
        <dbReference type="EMBL" id="TFZ81531.1"/>
    </source>
</evidence>
<feature type="domain" description="NAD-dependent epimerase/dehydratase" evidence="1">
    <location>
        <begin position="1"/>
        <end position="135"/>
    </location>
</feature>
<dbReference type="InterPro" id="IPR001509">
    <property type="entry name" value="Epimerase_deHydtase"/>
</dbReference>
<organism evidence="2 3">
    <name type="scientific">Candidatus Macondimonas diazotrophica</name>
    <dbReference type="NCBI Taxonomy" id="2305248"/>
    <lineage>
        <taxon>Bacteria</taxon>
        <taxon>Pseudomonadati</taxon>
        <taxon>Pseudomonadota</taxon>
        <taxon>Gammaproteobacteria</taxon>
        <taxon>Chromatiales</taxon>
        <taxon>Ectothiorhodospiraceae</taxon>
        <taxon>Candidatus Macondimonas</taxon>
    </lineage>
</organism>
<dbReference type="OrthoDB" id="9808276at2"/>
<reference evidence="2 3" key="1">
    <citation type="journal article" date="2019" name="ISME J.">
        <title>Candidatus Macondimonas diazotrophica, a novel gammaproteobacterial genus dominating crude-oil-contaminated coastal sediments.</title>
        <authorList>
            <person name="Karthikeyan S."/>
            <person name="Konstantinidis K."/>
        </authorList>
    </citation>
    <scope>NUCLEOTIDE SEQUENCE [LARGE SCALE GENOMIC DNA]</scope>
    <source>
        <strain evidence="2 3">KTK01</strain>
    </source>
</reference>
<dbReference type="InterPro" id="IPR036291">
    <property type="entry name" value="NAD(P)-bd_dom_sf"/>
</dbReference>
<name>A0A4Z0F8D3_9GAMM</name>
<protein>
    <submittedName>
        <fullName evidence="2">NAD-dependent epimerase/dehydratase family protein</fullName>
    </submittedName>
</protein>
<feature type="non-terminal residue" evidence="2">
    <location>
        <position position="1"/>
    </location>
</feature>
<gene>
    <name evidence="2" type="ORF">E4680_11960</name>
</gene>
<dbReference type="EMBL" id="SRIO01000020">
    <property type="protein sequence ID" value="TFZ81531.1"/>
    <property type="molecule type" value="Genomic_DNA"/>
</dbReference>
<comment type="caution">
    <text evidence="2">The sequence shown here is derived from an EMBL/GenBank/DDBJ whole genome shotgun (WGS) entry which is preliminary data.</text>
</comment>
<evidence type="ECO:0000259" key="1">
    <source>
        <dbReference type="Pfam" id="PF01370"/>
    </source>
</evidence>
<evidence type="ECO:0000313" key="3">
    <source>
        <dbReference type="Proteomes" id="UP000297890"/>
    </source>
</evidence>